<dbReference type="STRING" id="1423792.FD09_GL000419"/>
<dbReference type="Pfam" id="PF00486">
    <property type="entry name" value="Trans_reg_C"/>
    <property type="match status" value="1"/>
</dbReference>
<sequence length="214" mass="23652">MEDEPVLQQTLAAFFQRQAKVTAVGTLAAATAAVQAHDFALLLLDLALPDGDGLAWLKDWRPLLTCKILVLTANDSENAVLQGLALADDYVVKPVSLRVLQARIAKLLPPAAITYHGVSLTSATNTVTRYGQRVSLSANEYRLLAYLFAHPDAILTREQILAAVWDRQDAFVEDNTLTVTIKRLRQKLEDDPTRPQLIKTVRGMGYFLNGQEQK</sequence>
<reference evidence="10 11" key="1">
    <citation type="journal article" date="2015" name="Genome Announc.">
        <title>Expanding the biotechnology potential of lactobacilli through comparative genomics of 213 strains and associated genera.</title>
        <authorList>
            <person name="Sun Z."/>
            <person name="Harris H.M."/>
            <person name="McCann A."/>
            <person name="Guo C."/>
            <person name="Argimon S."/>
            <person name="Zhang W."/>
            <person name="Yang X."/>
            <person name="Jeffery I.B."/>
            <person name="Cooney J.C."/>
            <person name="Kagawa T.F."/>
            <person name="Liu W."/>
            <person name="Song Y."/>
            <person name="Salvetti E."/>
            <person name="Wrobel A."/>
            <person name="Rasinkangas P."/>
            <person name="Parkhill J."/>
            <person name="Rea M.C."/>
            <person name="O'Sullivan O."/>
            <person name="Ritari J."/>
            <person name="Douillard F.P."/>
            <person name="Paul Ross R."/>
            <person name="Yang R."/>
            <person name="Briner A.E."/>
            <person name="Felis G.E."/>
            <person name="de Vos W.M."/>
            <person name="Barrangou R."/>
            <person name="Klaenhammer T.R."/>
            <person name="Caufield P.W."/>
            <person name="Cui Y."/>
            <person name="Zhang H."/>
            <person name="O'Toole P.W."/>
        </authorList>
    </citation>
    <scope>NUCLEOTIDE SEQUENCE [LARGE SCALE GENOMIC DNA]</scope>
    <source>
        <strain evidence="10 11">DSM 12744</strain>
    </source>
</reference>
<feature type="domain" description="OmpR/PhoB-type" evidence="9">
    <location>
        <begin position="110"/>
        <end position="210"/>
    </location>
</feature>
<dbReference type="InterPro" id="IPR001867">
    <property type="entry name" value="OmpR/PhoB-type_DNA-bd"/>
</dbReference>
<dbReference type="InterPro" id="IPR016032">
    <property type="entry name" value="Sig_transdc_resp-reg_C-effctor"/>
</dbReference>
<dbReference type="Proteomes" id="UP000051330">
    <property type="component" value="Unassembled WGS sequence"/>
</dbReference>
<evidence type="ECO:0000256" key="7">
    <source>
        <dbReference type="PROSITE-ProRule" id="PRU01091"/>
    </source>
</evidence>
<dbReference type="InterPro" id="IPR001789">
    <property type="entry name" value="Sig_transdc_resp-reg_receiver"/>
</dbReference>
<dbReference type="GO" id="GO:0032993">
    <property type="term" value="C:protein-DNA complex"/>
    <property type="evidence" value="ECO:0007669"/>
    <property type="project" value="TreeGrafter"/>
</dbReference>
<evidence type="ECO:0000256" key="4">
    <source>
        <dbReference type="ARBA" id="ARBA00023125"/>
    </source>
</evidence>
<feature type="domain" description="Response regulatory" evidence="8">
    <location>
        <begin position="1"/>
        <end position="108"/>
    </location>
</feature>
<evidence type="ECO:0000313" key="11">
    <source>
        <dbReference type="Proteomes" id="UP000051330"/>
    </source>
</evidence>
<evidence type="ECO:0000259" key="9">
    <source>
        <dbReference type="PROSITE" id="PS51755"/>
    </source>
</evidence>
<dbReference type="Gene3D" id="6.10.250.690">
    <property type="match status" value="1"/>
</dbReference>
<dbReference type="Gene3D" id="1.10.10.10">
    <property type="entry name" value="Winged helix-like DNA-binding domain superfamily/Winged helix DNA-binding domain"/>
    <property type="match status" value="1"/>
</dbReference>
<gene>
    <name evidence="10" type="ORF">FD09_GL000419</name>
</gene>
<dbReference type="PROSITE" id="PS50110">
    <property type="entry name" value="RESPONSE_REGULATORY"/>
    <property type="match status" value="1"/>
</dbReference>
<dbReference type="InterPro" id="IPR036388">
    <property type="entry name" value="WH-like_DNA-bd_sf"/>
</dbReference>
<dbReference type="SUPFAM" id="SSF52172">
    <property type="entry name" value="CheY-like"/>
    <property type="match status" value="1"/>
</dbReference>
<protein>
    <submittedName>
        <fullName evidence="10">DNA-binding response regulator, OmpR family (Rec-wHTH domains)</fullName>
    </submittedName>
</protein>
<dbReference type="InterPro" id="IPR039420">
    <property type="entry name" value="WalR-like"/>
</dbReference>
<dbReference type="PATRIC" id="fig|1423792.3.peg.423"/>
<comment type="caution">
    <text evidence="10">The sequence shown here is derived from an EMBL/GenBank/DDBJ whole genome shotgun (WGS) entry which is preliminary data.</text>
</comment>
<name>A0A0R1NER2_9LACO</name>
<dbReference type="GO" id="GO:0000976">
    <property type="term" value="F:transcription cis-regulatory region binding"/>
    <property type="evidence" value="ECO:0007669"/>
    <property type="project" value="TreeGrafter"/>
</dbReference>
<dbReference type="InterPro" id="IPR011006">
    <property type="entry name" value="CheY-like_superfamily"/>
</dbReference>
<dbReference type="GO" id="GO:0000156">
    <property type="term" value="F:phosphorelay response regulator activity"/>
    <property type="evidence" value="ECO:0007669"/>
    <property type="project" value="TreeGrafter"/>
</dbReference>
<accession>A0A0R1NER2</accession>
<keyword evidence="3" id="KW-0805">Transcription regulation</keyword>
<evidence type="ECO:0000256" key="1">
    <source>
        <dbReference type="ARBA" id="ARBA00022553"/>
    </source>
</evidence>
<dbReference type="Gene3D" id="3.40.50.2300">
    <property type="match status" value="1"/>
</dbReference>
<evidence type="ECO:0000313" key="10">
    <source>
        <dbReference type="EMBL" id="KRL14760.1"/>
    </source>
</evidence>
<evidence type="ECO:0000256" key="3">
    <source>
        <dbReference type="ARBA" id="ARBA00023015"/>
    </source>
</evidence>
<keyword evidence="1 6" id="KW-0597">Phosphoprotein</keyword>
<dbReference type="SUPFAM" id="SSF46894">
    <property type="entry name" value="C-terminal effector domain of the bipartite response regulators"/>
    <property type="match status" value="1"/>
</dbReference>
<dbReference type="GO" id="GO:0006355">
    <property type="term" value="P:regulation of DNA-templated transcription"/>
    <property type="evidence" value="ECO:0007669"/>
    <property type="project" value="InterPro"/>
</dbReference>
<evidence type="ECO:0000256" key="6">
    <source>
        <dbReference type="PROSITE-ProRule" id="PRU00169"/>
    </source>
</evidence>
<dbReference type="PANTHER" id="PTHR48111:SF40">
    <property type="entry name" value="PHOSPHATE REGULON TRANSCRIPTIONAL REGULATORY PROTEIN PHOB"/>
    <property type="match status" value="1"/>
</dbReference>
<dbReference type="PANTHER" id="PTHR48111">
    <property type="entry name" value="REGULATOR OF RPOS"/>
    <property type="match status" value="1"/>
</dbReference>
<keyword evidence="4 7" id="KW-0238">DNA-binding</keyword>
<dbReference type="EMBL" id="AZEC01000001">
    <property type="protein sequence ID" value="KRL14760.1"/>
    <property type="molecule type" value="Genomic_DNA"/>
</dbReference>
<evidence type="ECO:0000256" key="5">
    <source>
        <dbReference type="ARBA" id="ARBA00023163"/>
    </source>
</evidence>
<dbReference type="SMART" id="SM00448">
    <property type="entry name" value="REC"/>
    <property type="match status" value="1"/>
</dbReference>
<feature type="DNA-binding region" description="OmpR/PhoB-type" evidence="7">
    <location>
        <begin position="110"/>
        <end position="210"/>
    </location>
</feature>
<evidence type="ECO:0000259" key="8">
    <source>
        <dbReference type="PROSITE" id="PS50110"/>
    </source>
</evidence>
<keyword evidence="11" id="KW-1185">Reference proteome</keyword>
<keyword evidence="5" id="KW-0804">Transcription</keyword>
<organism evidence="10 11">
    <name type="scientific">Schleiferilactobacillus perolens DSM 12744</name>
    <dbReference type="NCBI Taxonomy" id="1423792"/>
    <lineage>
        <taxon>Bacteria</taxon>
        <taxon>Bacillati</taxon>
        <taxon>Bacillota</taxon>
        <taxon>Bacilli</taxon>
        <taxon>Lactobacillales</taxon>
        <taxon>Lactobacillaceae</taxon>
        <taxon>Schleiferilactobacillus</taxon>
    </lineage>
</organism>
<dbReference type="PROSITE" id="PS51755">
    <property type="entry name" value="OMPR_PHOB"/>
    <property type="match status" value="1"/>
</dbReference>
<feature type="modified residue" description="4-aspartylphosphate" evidence="6">
    <location>
        <position position="45"/>
    </location>
</feature>
<proteinExistence type="predicted"/>
<dbReference type="CDD" id="cd00383">
    <property type="entry name" value="trans_reg_C"/>
    <property type="match status" value="1"/>
</dbReference>
<evidence type="ECO:0000256" key="2">
    <source>
        <dbReference type="ARBA" id="ARBA00023012"/>
    </source>
</evidence>
<dbReference type="SMART" id="SM00862">
    <property type="entry name" value="Trans_reg_C"/>
    <property type="match status" value="1"/>
</dbReference>
<dbReference type="Pfam" id="PF00072">
    <property type="entry name" value="Response_reg"/>
    <property type="match status" value="1"/>
</dbReference>
<dbReference type="AlphaFoldDB" id="A0A0R1NER2"/>
<dbReference type="GO" id="GO:0005829">
    <property type="term" value="C:cytosol"/>
    <property type="evidence" value="ECO:0007669"/>
    <property type="project" value="TreeGrafter"/>
</dbReference>
<keyword evidence="2" id="KW-0902">Two-component regulatory system</keyword>